<evidence type="ECO:0000313" key="2">
    <source>
        <dbReference type="EMBL" id="KFB73403.1"/>
    </source>
</evidence>
<comment type="caution">
    <text evidence="2">The sequence shown here is derived from an EMBL/GenBank/DDBJ whole genome shotgun (WGS) entry which is preliminary data.</text>
</comment>
<dbReference type="AlphaFoldDB" id="A0A080LXD2"/>
<feature type="region of interest" description="Disordered" evidence="1">
    <location>
        <begin position="148"/>
        <end position="187"/>
    </location>
</feature>
<accession>A0A080LXD2</accession>
<evidence type="ECO:0000256" key="1">
    <source>
        <dbReference type="SAM" id="MobiDB-lite"/>
    </source>
</evidence>
<proteinExistence type="predicted"/>
<evidence type="ECO:0000313" key="3">
    <source>
        <dbReference type="Proteomes" id="UP000020077"/>
    </source>
</evidence>
<dbReference type="EMBL" id="JDVG02000229">
    <property type="protein sequence ID" value="KFB73403.1"/>
    <property type="molecule type" value="Genomic_DNA"/>
</dbReference>
<protein>
    <submittedName>
        <fullName evidence="2">Uncharacterized protein</fullName>
    </submittedName>
</protein>
<organism evidence="2 3">
    <name type="scientific">Candidatus Accumulibacter phosphatis</name>
    <dbReference type="NCBI Taxonomy" id="327160"/>
    <lineage>
        <taxon>Bacteria</taxon>
        <taxon>Pseudomonadati</taxon>
        <taxon>Pseudomonadota</taxon>
        <taxon>Betaproteobacteria</taxon>
        <taxon>Candidatus Accumulibacter</taxon>
    </lineage>
</organism>
<gene>
    <name evidence="2" type="ORF">AW09_001344</name>
</gene>
<dbReference type="Proteomes" id="UP000020077">
    <property type="component" value="Unassembled WGS sequence"/>
</dbReference>
<reference evidence="2 3" key="1">
    <citation type="submission" date="2014-02" db="EMBL/GenBank/DDBJ databases">
        <title>Expanding our view of genomic diversity in Candidatus Accumulibacter clades.</title>
        <authorList>
            <person name="Skennerton C.T."/>
            <person name="Barr J.J."/>
            <person name="Slater F.R."/>
            <person name="Bond P.L."/>
            <person name="Tyson G.W."/>
        </authorList>
    </citation>
    <scope>NUCLEOTIDE SEQUENCE [LARGE SCALE GENOMIC DNA]</scope>
    <source>
        <strain evidence="3">BA-91</strain>
    </source>
</reference>
<name>A0A080LXD2_9PROT</name>
<sequence length="187" mass="21280">MDLLLQQPIDVFDELHRLIPGQQRNRTTEKRTQPPPEFLAKPAIFRRCRSDRRTGVAQIAKHQRVAAMDHHQVLLIDGCGVVEQRLLEHVRRTQRQPALRGQPQKTADAATMSAGIDDDEAAQPEWFTARIEPRLRVEMQAFVVETERDLDRQTTQRNPHLAAAQSVGIAQSEVTPPAEAQSRRNSF</sequence>